<gene>
    <name evidence="1" type="ORF">MBAV_001035</name>
</gene>
<evidence type="ECO:0000313" key="2">
    <source>
        <dbReference type="Proteomes" id="UP000033423"/>
    </source>
</evidence>
<dbReference type="EMBL" id="LACI01000461">
    <property type="protein sequence ID" value="KJU86772.1"/>
    <property type="molecule type" value="Genomic_DNA"/>
</dbReference>
<comment type="caution">
    <text evidence="1">The sequence shown here is derived from an EMBL/GenBank/DDBJ whole genome shotgun (WGS) entry which is preliminary data.</text>
</comment>
<dbReference type="AlphaFoldDB" id="A0A0F3GY61"/>
<accession>A0A0F3GY61</accession>
<feature type="non-terminal residue" evidence="1">
    <location>
        <position position="30"/>
    </location>
</feature>
<evidence type="ECO:0000313" key="1">
    <source>
        <dbReference type="EMBL" id="KJU86772.1"/>
    </source>
</evidence>
<proteinExistence type="predicted"/>
<dbReference type="Proteomes" id="UP000033423">
    <property type="component" value="Unassembled WGS sequence"/>
</dbReference>
<protein>
    <submittedName>
        <fullName evidence="1">Uncharacterized protein</fullName>
    </submittedName>
</protein>
<name>A0A0F3GY61_9BACT</name>
<organism evidence="1 2">
    <name type="scientific">Candidatus Magnetobacterium bavaricum</name>
    <dbReference type="NCBI Taxonomy" id="29290"/>
    <lineage>
        <taxon>Bacteria</taxon>
        <taxon>Pseudomonadati</taxon>
        <taxon>Nitrospirota</taxon>
        <taxon>Thermodesulfovibrionia</taxon>
        <taxon>Thermodesulfovibrionales</taxon>
        <taxon>Candidatus Magnetobacteriaceae</taxon>
        <taxon>Candidatus Magnetobacterium</taxon>
    </lineage>
</organism>
<sequence>MKTEQLEVRPVYVRKESRTVGHVFVTMLAY</sequence>
<reference evidence="1 2" key="1">
    <citation type="submission" date="2015-02" db="EMBL/GenBank/DDBJ databases">
        <title>Single-cell genomics of uncultivated deep-branching MTB reveals a conserved set of magnetosome genes.</title>
        <authorList>
            <person name="Kolinko S."/>
            <person name="Richter M."/>
            <person name="Glockner F.O."/>
            <person name="Brachmann A."/>
            <person name="Schuler D."/>
        </authorList>
    </citation>
    <scope>NUCLEOTIDE SEQUENCE [LARGE SCALE GENOMIC DNA]</scope>
    <source>
        <strain evidence="1">TM-1</strain>
    </source>
</reference>
<keyword evidence="2" id="KW-1185">Reference proteome</keyword>